<protein>
    <submittedName>
        <fullName evidence="1">Mobile element protein</fullName>
    </submittedName>
</protein>
<dbReference type="KEGG" id="elux:BTN50_0032"/>
<dbReference type="Proteomes" id="UP000218160">
    <property type="component" value="Chromosome 1"/>
</dbReference>
<name>A0A291B6F5_9GAMM</name>
<accession>A0A291B6F5</accession>
<gene>
    <name evidence="1" type="ORF">BTN50_0032</name>
</gene>
<dbReference type="PANTHER" id="PTHR34631:SF3">
    <property type="entry name" value="ISSOD12 TRANSPOSASE TNPA_ISSOD12"/>
    <property type="match status" value="1"/>
</dbReference>
<dbReference type="PANTHER" id="PTHR34631">
    <property type="match status" value="1"/>
</dbReference>
<dbReference type="AlphaFoldDB" id="A0A291B6F5"/>
<proteinExistence type="predicted"/>
<organism evidence="1 2">
    <name type="scientific">Candidatus Enterovibrio altilux</name>
    <dbReference type="NCBI Taxonomy" id="1927128"/>
    <lineage>
        <taxon>Bacteria</taxon>
        <taxon>Pseudomonadati</taxon>
        <taxon>Pseudomonadota</taxon>
        <taxon>Gammaproteobacteria</taxon>
        <taxon>Vibrionales</taxon>
        <taxon>Vibrionaceae</taxon>
        <taxon>Enterovibrio</taxon>
    </lineage>
</organism>
<reference evidence="2" key="1">
    <citation type="submission" date="2017-04" db="EMBL/GenBank/DDBJ databases">
        <title>Genome evolution of the luminous symbionts of deep sea anglerfish.</title>
        <authorList>
            <person name="Hendry T.A."/>
        </authorList>
    </citation>
    <scope>NUCLEOTIDE SEQUENCE [LARGE SCALE GENOMIC DNA]</scope>
</reference>
<dbReference type="InterPro" id="IPR053172">
    <property type="entry name" value="Tn903_transposase"/>
</dbReference>
<evidence type="ECO:0000313" key="1">
    <source>
        <dbReference type="EMBL" id="ATF08580.1"/>
    </source>
</evidence>
<dbReference type="EMBL" id="CP020660">
    <property type="protein sequence ID" value="ATF08580.1"/>
    <property type="molecule type" value="Genomic_DNA"/>
</dbReference>
<keyword evidence="2" id="KW-1185">Reference proteome</keyword>
<evidence type="ECO:0000313" key="2">
    <source>
        <dbReference type="Proteomes" id="UP000218160"/>
    </source>
</evidence>
<sequence>MGLKVYGEGEWKVKKHGTDGKQQAWGKLPLAINYQKLYGSNQHGKTRYGYNKRSLSETAMFRVKKLLEGTLSLRKHNAQISKIDIMLKIFNKLIGLGIHKIKAII</sequence>